<proteinExistence type="predicted"/>
<organism evidence="5 6">
    <name type="scientific">Azospirillum brasilense</name>
    <dbReference type="NCBI Taxonomy" id="192"/>
    <lineage>
        <taxon>Bacteria</taxon>
        <taxon>Pseudomonadati</taxon>
        <taxon>Pseudomonadota</taxon>
        <taxon>Alphaproteobacteria</taxon>
        <taxon>Rhodospirillales</taxon>
        <taxon>Azospirillaceae</taxon>
        <taxon>Azospirillum</taxon>
    </lineage>
</organism>
<protein>
    <submittedName>
        <fullName evidence="5">Peptidase</fullName>
    </submittedName>
</protein>
<feature type="signal peptide" evidence="3">
    <location>
        <begin position="1"/>
        <end position="23"/>
    </location>
</feature>
<dbReference type="CDD" id="cd14657">
    <property type="entry name" value="Imelysin_IrpA-like"/>
    <property type="match status" value="1"/>
</dbReference>
<evidence type="ECO:0000313" key="6">
    <source>
        <dbReference type="Proteomes" id="UP000476837"/>
    </source>
</evidence>
<feature type="domain" description="Imelysin-like" evidence="4">
    <location>
        <begin position="41"/>
        <end position="398"/>
    </location>
</feature>
<evidence type="ECO:0000259" key="4">
    <source>
        <dbReference type="Pfam" id="PF09375"/>
    </source>
</evidence>
<dbReference type="AlphaFoldDB" id="A0A6L3ATN8"/>
<evidence type="ECO:0000256" key="3">
    <source>
        <dbReference type="SAM" id="SignalP"/>
    </source>
</evidence>
<comment type="caution">
    <text evidence="5">The sequence shown here is derived from an EMBL/GenBank/DDBJ whole genome shotgun (WGS) entry which is preliminary data.</text>
</comment>
<sequence length="426" mass="45082">MFKHASGFAAAALIALAPLAADAQSSKPAYKDVVKTYADIAQASYEDSASTAKALKKAVDALVANPSDATLAAARTAWLNARVPYMQTEAFRFGNPIVDEWEGKVNAWPLDEGLIDYVDDGYAGGDSNPFAKANVIANPKIKAGDKTIDARKITKELLADKLHEAGKVEANVATGYHAVEFLLWGQDLNGTGPGAGDRKATDYAKGKDCTNGNCDRRAQFLTVATQMLVEDLEEMAKAWGAKGKARASVAKAKESEGVARILTGLGSLSYGELAGERMKLGLMLHDPEEEHDCFSDNTHNSHYYDQIGMVNVYSGRYTRVDGKVVTGPSLSQYVAATAPEADAKVKEAMTATTAAMKVMKDTADLGKMAYDQMIGTDNAEGNAIVSTAVERLVDQKKALEGVVAALGVSVDLAGSDSLDNPSAVGK</sequence>
<dbReference type="RefSeq" id="WP_149167510.1">
    <property type="nucleotide sequence ID" value="NZ_QOKV01000024.1"/>
</dbReference>
<feature type="chain" id="PRO_5027090106" evidence="3">
    <location>
        <begin position="24"/>
        <end position="426"/>
    </location>
</feature>
<accession>A0A6L3ATN8</accession>
<dbReference type="InterPro" id="IPR038352">
    <property type="entry name" value="Imelysin_sf"/>
</dbReference>
<keyword evidence="2 3" id="KW-0732">Signal</keyword>
<evidence type="ECO:0000256" key="1">
    <source>
        <dbReference type="ARBA" id="ARBA00004196"/>
    </source>
</evidence>
<evidence type="ECO:0000256" key="2">
    <source>
        <dbReference type="ARBA" id="ARBA00022729"/>
    </source>
</evidence>
<gene>
    <name evidence="5" type="ORF">DS837_26620</name>
</gene>
<dbReference type="Pfam" id="PF09375">
    <property type="entry name" value="Peptidase_M75"/>
    <property type="match status" value="1"/>
</dbReference>
<dbReference type="Gene3D" id="1.20.1420.20">
    <property type="entry name" value="M75 peptidase, HXXE motif"/>
    <property type="match status" value="1"/>
</dbReference>
<comment type="subcellular location">
    <subcellularLocation>
        <location evidence="1">Cell envelope</location>
    </subcellularLocation>
</comment>
<dbReference type="EMBL" id="QOKV01000024">
    <property type="protein sequence ID" value="KAA0679140.1"/>
    <property type="molecule type" value="Genomic_DNA"/>
</dbReference>
<dbReference type="InterPro" id="IPR018976">
    <property type="entry name" value="Imelysin-like"/>
</dbReference>
<name>A0A6L3ATN8_AZOBR</name>
<evidence type="ECO:0000313" key="5">
    <source>
        <dbReference type="EMBL" id="KAA0679140.1"/>
    </source>
</evidence>
<reference evidence="5 6" key="1">
    <citation type="submission" date="2018-07" db="EMBL/GenBank/DDBJ databases">
        <title>Genome sequence of Roseomonas fauriae ATCC 49958.</title>
        <authorList>
            <person name="Sant'Anna F.H."/>
            <person name="Baldani J.I."/>
            <person name="Zilli J.E."/>
            <person name="Reis V.M."/>
            <person name="Hartmann A."/>
            <person name="Cruz L."/>
            <person name="de Souza E.M."/>
            <person name="de Oliveira Pedrosa F."/>
            <person name="Passaglia L.M.P."/>
        </authorList>
    </citation>
    <scope>NUCLEOTIDE SEQUENCE [LARGE SCALE GENOMIC DNA]</scope>
    <source>
        <strain evidence="5 6">ATCC 49958</strain>
    </source>
</reference>
<dbReference type="GO" id="GO:0030313">
    <property type="term" value="C:cell envelope"/>
    <property type="evidence" value="ECO:0007669"/>
    <property type="project" value="UniProtKB-SubCell"/>
</dbReference>
<dbReference type="Proteomes" id="UP000476837">
    <property type="component" value="Unassembled WGS sequence"/>
</dbReference>